<dbReference type="OrthoDB" id="9858151at2"/>
<dbReference type="Proteomes" id="UP000281547">
    <property type="component" value="Unassembled WGS sequence"/>
</dbReference>
<comment type="caution">
    <text evidence="2">The sequence shown here is derived from an EMBL/GenBank/DDBJ whole genome shotgun (WGS) entry which is preliminary data.</text>
</comment>
<evidence type="ECO:0000313" key="2">
    <source>
        <dbReference type="EMBL" id="RUT28325.1"/>
    </source>
</evidence>
<organism evidence="2 3">
    <name type="scientific">Arsenicitalea aurantiaca</name>
    <dbReference type="NCBI Taxonomy" id="1783274"/>
    <lineage>
        <taxon>Bacteria</taxon>
        <taxon>Pseudomonadati</taxon>
        <taxon>Pseudomonadota</taxon>
        <taxon>Alphaproteobacteria</taxon>
        <taxon>Hyphomicrobiales</taxon>
        <taxon>Devosiaceae</taxon>
        <taxon>Arsenicitalea</taxon>
    </lineage>
</organism>
<keyword evidence="3" id="KW-1185">Reference proteome</keyword>
<sequence>MSPNMPLPDGPHKQNQGLGEEVRLQKQGREAMRFTRKVRTPPLFMFILCSCPGSWSNWMFGMFLPRRSYPLSEAFRVFGDPEIVEWLDQHPVGEDIAIEEQREVYRGRLEHELNCAIREYRLVATALRRPLTPQSRREEISADIWGLLELDYASATARLEDIELIGIELHEHPMAHLLGRSFFTNRERAAPNDADDDTDLVSLSEDLELLVIGEDRMHLRGEIQQHIVKLLVDAWKEDRDLETRAVLLEAGSNADSIAKAFTGSPNWEKLRRHIVFGNGRCRLVPNADTGESEDAAQ</sequence>
<dbReference type="AlphaFoldDB" id="A0A433X2L2"/>
<dbReference type="EMBL" id="RZNJ01000008">
    <property type="protein sequence ID" value="RUT28325.1"/>
    <property type="molecule type" value="Genomic_DNA"/>
</dbReference>
<dbReference type="RefSeq" id="WP_127189851.1">
    <property type="nucleotide sequence ID" value="NZ_RZNJ01000008.1"/>
</dbReference>
<proteinExistence type="predicted"/>
<gene>
    <name evidence="2" type="ORF">EMQ25_17215</name>
</gene>
<protein>
    <submittedName>
        <fullName evidence="2">Uncharacterized protein</fullName>
    </submittedName>
</protein>
<name>A0A433X2L2_9HYPH</name>
<evidence type="ECO:0000256" key="1">
    <source>
        <dbReference type="SAM" id="MobiDB-lite"/>
    </source>
</evidence>
<reference evidence="2 3" key="1">
    <citation type="journal article" date="2016" name="Int. J. Syst. Evol. Microbiol.">
        <title>Arsenicitalea aurantiaca gen. nov., sp. nov., a new member of the family Hyphomicrobiaceae, isolated from high-arsenic sediment.</title>
        <authorList>
            <person name="Mu Y."/>
            <person name="Zhou L."/>
            <person name="Zeng X.C."/>
            <person name="Liu L."/>
            <person name="Pan Y."/>
            <person name="Chen X."/>
            <person name="Wang J."/>
            <person name="Li S."/>
            <person name="Li W.J."/>
            <person name="Wang Y."/>
        </authorList>
    </citation>
    <scope>NUCLEOTIDE SEQUENCE [LARGE SCALE GENOMIC DNA]</scope>
    <source>
        <strain evidence="2 3">42-50</strain>
    </source>
</reference>
<accession>A0A433X2L2</accession>
<evidence type="ECO:0000313" key="3">
    <source>
        <dbReference type="Proteomes" id="UP000281547"/>
    </source>
</evidence>
<feature type="region of interest" description="Disordered" evidence="1">
    <location>
        <begin position="1"/>
        <end position="20"/>
    </location>
</feature>